<name>A0A2A6M6R3_RHIFR</name>
<organism evidence="3 4">
    <name type="scientific">Rhizobium fredii</name>
    <name type="common">Sinorhizobium fredii</name>
    <dbReference type="NCBI Taxonomy" id="380"/>
    <lineage>
        <taxon>Bacteria</taxon>
        <taxon>Pseudomonadati</taxon>
        <taxon>Pseudomonadota</taxon>
        <taxon>Alphaproteobacteria</taxon>
        <taxon>Hyphomicrobiales</taxon>
        <taxon>Rhizobiaceae</taxon>
        <taxon>Sinorhizobium/Ensifer group</taxon>
        <taxon>Sinorhizobium</taxon>
    </lineage>
</organism>
<evidence type="ECO:0000256" key="2">
    <source>
        <dbReference type="SAM" id="Phobius"/>
    </source>
</evidence>
<evidence type="ECO:0000313" key="4">
    <source>
        <dbReference type="Proteomes" id="UP000220353"/>
    </source>
</evidence>
<dbReference type="RefSeq" id="WP_042775423.1">
    <property type="nucleotide sequence ID" value="NZ_NWTC01000001.1"/>
</dbReference>
<dbReference type="InterPro" id="IPR046657">
    <property type="entry name" value="DUF6766"/>
</dbReference>
<dbReference type="AlphaFoldDB" id="A0A2A6M6R3"/>
<dbReference type="Proteomes" id="UP000220353">
    <property type="component" value="Unassembled WGS sequence"/>
</dbReference>
<proteinExistence type="predicted"/>
<keyword evidence="2" id="KW-1133">Transmembrane helix</keyword>
<dbReference type="EMBL" id="NWTC01000001">
    <property type="protein sequence ID" value="PDT50237.1"/>
    <property type="molecule type" value="Genomic_DNA"/>
</dbReference>
<protein>
    <recommendedName>
        <fullName evidence="5">Transmembrane protein</fullName>
    </recommendedName>
</protein>
<feature type="transmembrane region" description="Helical" evidence="2">
    <location>
        <begin position="124"/>
        <end position="143"/>
    </location>
</feature>
<feature type="transmembrane region" description="Helical" evidence="2">
    <location>
        <begin position="12"/>
        <end position="32"/>
    </location>
</feature>
<keyword evidence="2" id="KW-0472">Membrane</keyword>
<dbReference type="Pfam" id="PF20554">
    <property type="entry name" value="DUF6766"/>
    <property type="match status" value="1"/>
</dbReference>
<evidence type="ECO:0008006" key="5">
    <source>
        <dbReference type="Google" id="ProtNLM"/>
    </source>
</evidence>
<accession>A0A2A6M6R3</accession>
<gene>
    <name evidence="3" type="ORF">CO661_00820</name>
</gene>
<keyword evidence="2" id="KW-0812">Transmembrane</keyword>
<feature type="compositionally biased region" description="Basic and acidic residues" evidence="1">
    <location>
        <begin position="86"/>
        <end position="100"/>
    </location>
</feature>
<evidence type="ECO:0000256" key="1">
    <source>
        <dbReference type="SAM" id="MobiDB-lite"/>
    </source>
</evidence>
<reference evidence="3 4" key="1">
    <citation type="submission" date="2017-09" db="EMBL/GenBank/DDBJ databases">
        <title>Comparative genomics of rhizobia isolated from Phaseolus vulgaris in China.</title>
        <authorList>
            <person name="Tong W."/>
        </authorList>
    </citation>
    <scope>NUCLEOTIDE SEQUENCE [LARGE SCALE GENOMIC DNA]</scope>
    <source>
        <strain evidence="3 4">PCH1</strain>
    </source>
</reference>
<comment type="caution">
    <text evidence="3">The sequence shown here is derived from an EMBL/GenBank/DDBJ whole genome shotgun (WGS) entry which is preliminary data.</text>
</comment>
<sequence length="220" mass="24344">MSFLRDNGLSITLTIFTAATIAGMIFAGTNAFNQEAIMHGEPTVTVASYLATGHFLSALFENWESEFLQMAAYVCLTAFLYQRGSAESRDPDGPRSRLDEDPLTMKNDPSAPWPVRQGRLVRTLYSYSLGIALGGLFVLSFVFHLRASAAAGNIEAMRHGEPPVDLWTRLADAEFWFECFQNWQSEFLSTLLLVLLSIFLRFRGSPESKPVAAPYGATGK</sequence>
<feature type="region of interest" description="Disordered" evidence="1">
    <location>
        <begin position="85"/>
        <end position="108"/>
    </location>
</feature>
<evidence type="ECO:0000313" key="3">
    <source>
        <dbReference type="EMBL" id="PDT50237.1"/>
    </source>
</evidence>